<dbReference type="InterPro" id="IPR019956">
    <property type="entry name" value="Ubiquitin_dom"/>
</dbReference>
<gene>
    <name evidence="2" type="ORF">MELIAE_LOCUS2594</name>
</gene>
<dbReference type="AlphaFoldDB" id="A0A9P0AVN8"/>
<reference evidence="2" key="1">
    <citation type="submission" date="2021-12" db="EMBL/GenBank/DDBJ databases">
        <authorList>
            <person name="King R."/>
        </authorList>
    </citation>
    <scope>NUCLEOTIDE SEQUENCE</scope>
</reference>
<dbReference type="Proteomes" id="UP001154078">
    <property type="component" value="Chromosome 11"/>
</dbReference>
<feature type="domain" description="Ubiquitin-like" evidence="1">
    <location>
        <begin position="157"/>
        <end position="232"/>
    </location>
</feature>
<dbReference type="PRINTS" id="PR00348">
    <property type="entry name" value="UBIQUITIN"/>
</dbReference>
<organism evidence="2 3">
    <name type="scientific">Brassicogethes aeneus</name>
    <name type="common">Rape pollen beetle</name>
    <name type="synonym">Meligethes aeneus</name>
    <dbReference type="NCBI Taxonomy" id="1431903"/>
    <lineage>
        <taxon>Eukaryota</taxon>
        <taxon>Metazoa</taxon>
        <taxon>Ecdysozoa</taxon>
        <taxon>Arthropoda</taxon>
        <taxon>Hexapoda</taxon>
        <taxon>Insecta</taxon>
        <taxon>Pterygota</taxon>
        <taxon>Neoptera</taxon>
        <taxon>Endopterygota</taxon>
        <taxon>Coleoptera</taxon>
        <taxon>Polyphaga</taxon>
        <taxon>Cucujiformia</taxon>
        <taxon>Nitidulidae</taxon>
        <taxon>Meligethinae</taxon>
        <taxon>Brassicogethes</taxon>
    </lineage>
</organism>
<evidence type="ECO:0000313" key="3">
    <source>
        <dbReference type="Proteomes" id="UP001154078"/>
    </source>
</evidence>
<evidence type="ECO:0000313" key="2">
    <source>
        <dbReference type="EMBL" id="CAH0549460.1"/>
    </source>
</evidence>
<dbReference type="PANTHER" id="PTHR10666">
    <property type="entry name" value="UBIQUITIN"/>
    <property type="match status" value="1"/>
</dbReference>
<accession>A0A9P0AVN8</accession>
<dbReference type="OrthoDB" id="428577at2759"/>
<dbReference type="InterPro" id="IPR029071">
    <property type="entry name" value="Ubiquitin-like_domsf"/>
</dbReference>
<dbReference type="EMBL" id="OV121142">
    <property type="protein sequence ID" value="CAH0549460.1"/>
    <property type="molecule type" value="Genomic_DNA"/>
</dbReference>
<name>A0A9P0AVN8_BRAAE</name>
<dbReference type="Pfam" id="PF00240">
    <property type="entry name" value="ubiquitin"/>
    <property type="match status" value="1"/>
</dbReference>
<dbReference type="InterPro" id="IPR000626">
    <property type="entry name" value="Ubiquitin-like_dom"/>
</dbReference>
<evidence type="ECO:0000259" key="1">
    <source>
        <dbReference type="PROSITE" id="PS50053"/>
    </source>
</evidence>
<dbReference type="SMART" id="SM00213">
    <property type="entry name" value="UBQ"/>
    <property type="match status" value="1"/>
</dbReference>
<protein>
    <recommendedName>
        <fullName evidence="1">Ubiquitin-like domain-containing protein</fullName>
    </recommendedName>
</protein>
<dbReference type="SUPFAM" id="SSF54236">
    <property type="entry name" value="Ubiquitin-like"/>
    <property type="match status" value="1"/>
</dbReference>
<dbReference type="Gene3D" id="3.10.20.90">
    <property type="entry name" value="Phosphatidylinositol 3-kinase Catalytic Subunit, Chain A, domain 1"/>
    <property type="match status" value="1"/>
</dbReference>
<dbReference type="PROSITE" id="PS50053">
    <property type="entry name" value="UBIQUITIN_2"/>
    <property type="match status" value="1"/>
</dbReference>
<dbReference type="InterPro" id="IPR050158">
    <property type="entry name" value="Ubiquitin_ubiquitin-like"/>
</dbReference>
<dbReference type="CDD" id="cd17039">
    <property type="entry name" value="Ubl_ubiquitin_like"/>
    <property type="match status" value="1"/>
</dbReference>
<keyword evidence="3" id="KW-1185">Reference proteome</keyword>
<proteinExistence type="predicted"/>
<sequence length="310" mass="35278">MWYYPKLISNQVSYTFGLKIEIVQLPQYQCITIDRGSTRGKFLGFFSFADTDFGIQIDNTNSDRRIVFNLKGTKEFGSFVIQAGERVLLKTVISNGRHFHFTSQLSEKGKEVVAANALRSNITYEKSSEICSRLVFDVAIEERKPVLYVAVKEIKKFTVFVHTLTGKKLQFKVSSNDTINKLKRLIQAKERIPIYLQRLLVKSKEWEDWHTLHSCGLQDNGSVHLVLKISGGATSKGFTMKDYNIQAGSTLHLVHNRIGGGDIERGAVCFGEKTNQTFTECRDFNESDVDNVKSFTLELFFNPNMYSLDP</sequence>